<dbReference type="OrthoDB" id="9970171at2"/>
<proteinExistence type="predicted"/>
<protein>
    <recommendedName>
        <fullName evidence="4">DUF5666 domain-containing protein</fullName>
    </recommendedName>
</protein>
<evidence type="ECO:0000313" key="3">
    <source>
        <dbReference type="Proteomes" id="UP000196573"/>
    </source>
</evidence>
<feature type="chain" id="PRO_5013390121" description="DUF5666 domain-containing protein" evidence="1">
    <location>
        <begin position="24"/>
        <end position="104"/>
    </location>
</feature>
<feature type="signal peptide" evidence="1">
    <location>
        <begin position="1"/>
        <end position="23"/>
    </location>
</feature>
<dbReference type="Proteomes" id="UP000196573">
    <property type="component" value="Unassembled WGS sequence"/>
</dbReference>
<evidence type="ECO:0000256" key="1">
    <source>
        <dbReference type="SAM" id="SignalP"/>
    </source>
</evidence>
<organism evidence="2 3">
    <name type="scientific">Parendozoicomonas haliclonae</name>
    <dbReference type="NCBI Taxonomy" id="1960125"/>
    <lineage>
        <taxon>Bacteria</taxon>
        <taxon>Pseudomonadati</taxon>
        <taxon>Pseudomonadota</taxon>
        <taxon>Gammaproteobacteria</taxon>
        <taxon>Oceanospirillales</taxon>
        <taxon>Endozoicomonadaceae</taxon>
        <taxon>Parendozoicomonas</taxon>
    </lineage>
</organism>
<dbReference type="RefSeq" id="WP_087112816.1">
    <property type="nucleotide sequence ID" value="NZ_CBCSCN010000005.1"/>
</dbReference>
<gene>
    <name evidence="2" type="ORF">EHSB41UT_04171</name>
</gene>
<sequence>MFKQALAGVVLILGFMATGFSAAASNVRGTILSINESAGTLQLEGNSQEYVLNSDVRLESFDLRHQKIFLVPEMDVTLYLEGGNGITRIVIHGPYSLMQELKTH</sequence>
<reference evidence="2 3" key="1">
    <citation type="submission" date="2017-03" db="EMBL/GenBank/DDBJ databases">
        <authorList>
            <person name="Afonso C.L."/>
            <person name="Miller P.J."/>
            <person name="Scott M.A."/>
            <person name="Spackman E."/>
            <person name="Goraichik I."/>
            <person name="Dimitrov K.M."/>
            <person name="Suarez D.L."/>
            <person name="Swayne D.E."/>
        </authorList>
    </citation>
    <scope>NUCLEOTIDE SEQUENCE [LARGE SCALE GENOMIC DNA]</scope>
    <source>
        <strain evidence="2">SB41UT1</strain>
    </source>
</reference>
<evidence type="ECO:0000313" key="2">
    <source>
        <dbReference type="EMBL" id="SMA50374.1"/>
    </source>
</evidence>
<dbReference type="EMBL" id="FWPT01000012">
    <property type="protein sequence ID" value="SMA50374.1"/>
    <property type="molecule type" value="Genomic_DNA"/>
</dbReference>
<keyword evidence="3" id="KW-1185">Reference proteome</keyword>
<name>A0A1X7APY3_9GAMM</name>
<evidence type="ECO:0008006" key="4">
    <source>
        <dbReference type="Google" id="ProtNLM"/>
    </source>
</evidence>
<keyword evidence="1" id="KW-0732">Signal</keyword>
<dbReference type="AlphaFoldDB" id="A0A1X7APY3"/>
<accession>A0A1X7APY3</accession>